<comment type="caution">
    <text evidence="12">The sequence shown here is derived from an EMBL/GenBank/DDBJ whole genome shotgun (WGS) entry which is preliminary data.</text>
</comment>
<reference evidence="12 13" key="1">
    <citation type="journal article" date="2012" name="Eukaryot. Cell">
        <title>Draft genome sequence of CBS 2479, the standard type strain of Trichosporon asahii.</title>
        <authorList>
            <person name="Yang R.Y."/>
            <person name="Li H.T."/>
            <person name="Zhu H."/>
            <person name="Zhou G.P."/>
            <person name="Wang M."/>
            <person name="Wang L."/>
        </authorList>
    </citation>
    <scope>NUCLEOTIDE SEQUENCE [LARGE SCALE GENOMIC DNA]</scope>
    <source>
        <strain evidence="13">ATCC 90039 / CBS 2479 / JCM 2466 / KCTC 7840 / NCYC 2677 / UAMH 7654</strain>
    </source>
</reference>
<evidence type="ECO:0000256" key="2">
    <source>
        <dbReference type="ARBA" id="ARBA00012796"/>
    </source>
</evidence>
<proteinExistence type="predicted"/>
<organism evidence="12 13">
    <name type="scientific">Trichosporon asahii var. asahii (strain ATCC 90039 / CBS 2479 / JCM 2466 / KCTC 7840 / NBRC 103889/ NCYC 2677 / UAMH 7654)</name>
    <name type="common">Yeast</name>
    <dbReference type="NCBI Taxonomy" id="1186058"/>
    <lineage>
        <taxon>Eukaryota</taxon>
        <taxon>Fungi</taxon>
        <taxon>Dikarya</taxon>
        <taxon>Basidiomycota</taxon>
        <taxon>Agaricomycotina</taxon>
        <taxon>Tremellomycetes</taxon>
        <taxon>Trichosporonales</taxon>
        <taxon>Trichosporonaceae</taxon>
        <taxon>Trichosporon</taxon>
    </lineage>
</organism>
<evidence type="ECO:0000259" key="11">
    <source>
        <dbReference type="Pfam" id="PF08704"/>
    </source>
</evidence>
<dbReference type="HOGENOM" id="CLU_025402_4_0_1"/>
<evidence type="ECO:0000256" key="10">
    <source>
        <dbReference type="SAM" id="MobiDB-lite"/>
    </source>
</evidence>
<dbReference type="GeneID" id="25987820"/>
<dbReference type="EMBL" id="ALBS01000266">
    <property type="protein sequence ID" value="EJT47064.1"/>
    <property type="molecule type" value="Genomic_DNA"/>
</dbReference>
<dbReference type="InterPro" id="IPR049470">
    <property type="entry name" value="TRM61_C"/>
</dbReference>
<dbReference type="PANTHER" id="PTHR12133:SF2">
    <property type="entry name" value="TRNA (ADENINE(58)-N(1))-METHYLTRANSFERASE CATALYTIC SUBUNIT TRMT61A"/>
    <property type="match status" value="1"/>
</dbReference>
<keyword evidence="6" id="KW-0949">S-adenosyl-L-methionine</keyword>
<dbReference type="SUPFAM" id="SSF53335">
    <property type="entry name" value="S-adenosyl-L-methionine-dependent methyltransferases"/>
    <property type="match status" value="2"/>
</dbReference>
<comment type="subcellular location">
    <subcellularLocation>
        <location evidence="1">Nucleus</location>
    </subcellularLocation>
</comment>
<feature type="compositionally biased region" description="Basic and acidic residues" evidence="10">
    <location>
        <begin position="372"/>
        <end position="381"/>
    </location>
</feature>
<keyword evidence="7" id="KW-0819">tRNA processing</keyword>
<dbReference type="GO" id="GO:0160107">
    <property type="term" value="F:tRNA (adenine(58)-N1)-methyltransferase activity"/>
    <property type="evidence" value="ECO:0007669"/>
    <property type="project" value="UniProtKB-EC"/>
</dbReference>
<gene>
    <name evidence="12" type="ORF">A1Q1_04307</name>
</gene>
<feature type="compositionally biased region" description="Low complexity" evidence="10">
    <location>
        <begin position="461"/>
        <end position="473"/>
    </location>
</feature>
<feature type="compositionally biased region" description="Acidic residues" evidence="10">
    <location>
        <begin position="433"/>
        <end position="443"/>
    </location>
</feature>
<name>J6ERE6_TRIAS</name>
<dbReference type="CDD" id="cd02440">
    <property type="entry name" value="AdoMet_MTases"/>
    <property type="match status" value="1"/>
</dbReference>
<dbReference type="Gene3D" id="3.40.50.150">
    <property type="entry name" value="Vaccinia Virus protein VP39"/>
    <property type="match status" value="2"/>
</dbReference>
<evidence type="ECO:0000256" key="9">
    <source>
        <dbReference type="ARBA" id="ARBA00033309"/>
    </source>
</evidence>
<evidence type="ECO:0000256" key="8">
    <source>
        <dbReference type="ARBA" id="ARBA00023242"/>
    </source>
</evidence>
<keyword evidence="5" id="KW-0808">Transferase</keyword>
<dbReference type="Pfam" id="PF14801">
    <property type="entry name" value="TrmI-like_N"/>
    <property type="match status" value="1"/>
</dbReference>
<dbReference type="VEuPathDB" id="FungiDB:A1Q1_04307"/>
<evidence type="ECO:0000256" key="3">
    <source>
        <dbReference type="ARBA" id="ARBA00015963"/>
    </source>
</evidence>
<dbReference type="Proteomes" id="UP000002748">
    <property type="component" value="Unassembled WGS sequence"/>
</dbReference>
<dbReference type="PANTHER" id="PTHR12133">
    <property type="entry name" value="TRNA (ADENINE(58)-N(1))-METHYLTRANSFERASE"/>
    <property type="match status" value="1"/>
</dbReference>
<dbReference type="InterPro" id="IPR014816">
    <property type="entry name" value="tRNA_MeTrfase_Gcd14"/>
</dbReference>
<sequence length="535" mass="58109">MTSTVSTLTTEGKSMFHSRVHIEAGDLVILFMSRDNMTAITVTPGASFHNKFGMYKHDDMIGMKYGSKSGYLHLLRPTPELWTLSLPHRTQILYMPDIAYITMRLGVRVGGRVIEAGTGSGSMTHSLSRAVGPSGHVHSFEYHKARFEKAGEEFESHGLKNVELQHRNVCKDGFGDVENVEAIFLDLPAPWEAIPFAVKNLNPLHRAGAQDGHDTPRGGIHGEEFESHGLKNVELQHRNVCKDGFGDVENVEAIFLDLPAPWEAIPFAVKNLNPLHRAGAQDGHDTPRGGIHGYVEFFPRPPSILRLTITNYADVSTVEVLTRTYDLAAAPPPHSHALQDVSSIADKLRDHERRKEERRVIQMKNARAKARAMKEKAEREAAGVPEPAAEEGKMDVSEEDAINAAAAAGEKRKDEGEGEAAGPSKKPKYAETAAEEAGGDDAEDGAKIGQAVQGETEPDAAEPGAESAASAAGTKEEAATPAKPVSGEPDVAWSRMTLTKPSPEMRGHTSYLTFATLYPAAIRAEMANEMEHVKA</sequence>
<accession>J6ERE6</accession>
<evidence type="ECO:0000256" key="7">
    <source>
        <dbReference type="ARBA" id="ARBA00022694"/>
    </source>
</evidence>
<dbReference type="Gene3D" id="3.10.330.20">
    <property type="match status" value="1"/>
</dbReference>
<dbReference type="GO" id="GO:0031515">
    <property type="term" value="C:tRNA (m1A) methyltransferase complex"/>
    <property type="evidence" value="ECO:0007669"/>
    <property type="project" value="InterPro"/>
</dbReference>
<dbReference type="GO" id="GO:0005634">
    <property type="term" value="C:nucleus"/>
    <property type="evidence" value="ECO:0007669"/>
    <property type="project" value="UniProtKB-SubCell"/>
</dbReference>
<dbReference type="RefSeq" id="XP_014178159.1">
    <property type="nucleotide sequence ID" value="XM_014322684.1"/>
</dbReference>
<dbReference type="InterPro" id="IPR029063">
    <property type="entry name" value="SAM-dependent_MTases_sf"/>
</dbReference>
<keyword evidence="8" id="KW-0539">Nucleus</keyword>
<evidence type="ECO:0000256" key="4">
    <source>
        <dbReference type="ARBA" id="ARBA00022603"/>
    </source>
</evidence>
<evidence type="ECO:0000313" key="13">
    <source>
        <dbReference type="Proteomes" id="UP000002748"/>
    </source>
</evidence>
<dbReference type="OrthoDB" id="1925287at2759"/>
<evidence type="ECO:0000256" key="6">
    <source>
        <dbReference type="ARBA" id="ARBA00022691"/>
    </source>
</evidence>
<dbReference type="Pfam" id="PF08704">
    <property type="entry name" value="GCD14"/>
    <property type="match status" value="2"/>
</dbReference>
<evidence type="ECO:0000256" key="1">
    <source>
        <dbReference type="ARBA" id="ARBA00004123"/>
    </source>
</evidence>
<dbReference type="KEGG" id="tasa:A1Q1_04307"/>
<keyword evidence="4" id="KW-0489">Methyltransferase</keyword>
<feature type="region of interest" description="Disordered" evidence="10">
    <location>
        <begin position="349"/>
        <end position="507"/>
    </location>
</feature>
<feature type="compositionally biased region" description="Basic and acidic residues" evidence="10">
    <location>
        <begin position="349"/>
        <end position="360"/>
    </location>
</feature>
<protein>
    <recommendedName>
        <fullName evidence="3">tRNA (adenine(58)-N(1))-methyltransferase catalytic subunit TRM61</fullName>
        <ecNumber evidence="2">2.1.1.220</ecNumber>
    </recommendedName>
    <alternativeName>
        <fullName evidence="9">tRNA(m1A58)-methyltransferase subunit TRM61</fullName>
    </alternativeName>
</protein>
<dbReference type="EC" id="2.1.1.220" evidence="2"/>
<evidence type="ECO:0000313" key="12">
    <source>
        <dbReference type="EMBL" id="EJT47064.1"/>
    </source>
</evidence>
<feature type="domain" description="tRNA (adenine(58)-N(1))-methyltransferase catalytic subunit TRM61 C-terminal" evidence="11">
    <location>
        <begin position="223"/>
        <end position="369"/>
    </location>
</feature>
<dbReference type="AlphaFoldDB" id="J6ERE6"/>
<evidence type="ECO:0000256" key="5">
    <source>
        <dbReference type="ARBA" id="ARBA00022679"/>
    </source>
</evidence>
<dbReference type="GO" id="GO:0030488">
    <property type="term" value="P:tRNA methylation"/>
    <property type="evidence" value="ECO:0007669"/>
    <property type="project" value="InterPro"/>
</dbReference>
<dbReference type="PROSITE" id="PS51620">
    <property type="entry name" value="SAM_TRM61"/>
    <property type="match status" value="1"/>
</dbReference>
<feature type="domain" description="tRNA (adenine(58)-N(1))-methyltransferase catalytic subunit TRM61 C-terminal" evidence="11">
    <location>
        <begin position="70"/>
        <end position="201"/>
    </location>
</feature>